<evidence type="ECO:0000313" key="1">
    <source>
        <dbReference type="EMBL" id="MCU7379143.1"/>
    </source>
</evidence>
<accession>A0A9J6QVD7</accession>
<comment type="caution">
    <text evidence="1">The sequence shown here is derived from an EMBL/GenBank/DDBJ whole genome shotgun (WGS) entry which is preliminary data.</text>
</comment>
<protein>
    <submittedName>
        <fullName evidence="1">Uncharacterized protein</fullName>
    </submittedName>
</protein>
<reference evidence="1" key="1">
    <citation type="submission" date="2022-09" db="EMBL/GenBank/DDBJ databases">
        <title>Culturomic study of gut microbiota in children with autism spectrum disorder.</title>
        <authorList>
            <person name="Efimov B.A."/>
            <person name="Chaplin A.V."/>
            <person name="Sokolova S.R."/>
            <person name="Pikina A.P."/>
            <person name="Korzhanova M."/>
            <person name="Belova V."/>
            <person name="Korostin D."/>
        </authorList>
    </citation>
    <scope>NUCLEOTIDE SEQUENCE</scope>
    <source>
        <strain evidence="1">ASD5510</strain>
    </source>
</reference>
<name>A0A9J6QVD7_9FIRM</name>
<evidence type="ECO:0000313" key="2">
    <source>
        <dbReference type="Proteomes" id="UP001065549"/>
    </source>
</evidence>
<dbReference type="Proteomes" id="UP001065549">
    <property type="component" value="Unassembled WGS sequence"/>
</dbReference>
<dbReference type="AlphaFoldDB" id="A0A9J6QVD7"/>
<proteinExistence type="predicted"/>
<gene>
    <name evidence="1" type="ORF">OBO34_12380</name>
</gene>
<sequence>MLADLIKEKKAELNALPKGSLILKKGCYYHKYRQKETGITRNRELISALARRRYLQKEISILEENRDLADWYDAHYVPIIPSELIASFPSSYQGLPIYSFLGTSGKNTASANPYKREQLKYLSNGGILMRSKSEVLIANELEACGISYQYEPRLVIGGKIIYPDFLLEHPWDQRMLIWEHLGLLDRPDYQESNREKLAHYCKNGIYPFQSLICTFEEDIKDREQIRQIIRLLHLA</sequence>
<dbReference type="EMBL" id="JAOSHN010000005">
    <property type="protein sequence ID" value="MCU7379143.1"/>
    <property type="molecule type" value="Genomic_DNA"/>
</dbReference>
<keyword evidence="2" id="KW-1185">Reference proteome</keyword>
<dbReference type="RefSeq" id="WP_148397338.1">
    <property type="nucleotide sequence ID" value="NZ_JAJAGH010000014.1"/>
</dbReference>
<organism evidence="1 2">
    <name type="scientific">Hominibacterium faecale</name>
    <dbReference type="NCBI Taxonomy" id="2839743"/>
    <lineage>
        <taxon>Bacteria</taxon>
        <taxon>Bacillati</taxon>
        <taxon>Bacillota</taxon>
        <taxon>Clostridia</taxon>
        <taxon>Peptostreptococcales</taxon>
        <taxon>Anaerovoracaceae</taxon>
        <taxon>Hominibacterium</taxon>
    </lineage>
</organism>